<comment type="caution">
    <text evidence="7">The sequence shown here is derived from an EMBL/GenBank/DDBJ whole genome shotgun (WGS) entry which is preliminary data.</text>
</comment>
<reference evidence="7 8" key="1">
    <citation type="submission" date="2020-12" db="EMBL/GenBank/DDBJ databases">
        <title>Metabolic potential, ecology and presence of endohyphal bacteria is reflected in genomic diversity of Mucoromycotina.</title>
        <authorList>
            <person name="Muszewska A."/>
            <person name="Okrasinska A."/>
            <person name="Steczkiewicz K."/>
            <person name="Drgas O."/>
            <person name="Orlowska M."/>
            <person name="Perlinska-Lenart U."/>
            <person name="Aleksandrzak-Piekarczyk T."/>
            <person name="Szatraj K."/>
            <person name="Zielenkiewicz U."/>
            <person name="Pilsyk S."/>
            <person name="Malc E."/>
            <person name="Mieczkowski P."/>
            <person name="Kruszewska J.S."/>
            <person name="Biernat P."/>
            <person name="Pawlowska J."/>
        </authorList>
    </citation>
    <scope>NUCLEOTIDE SEQUENCE [LARGE SCALE GENOMIC DNA]</scope>
    <source>
        <strain evidence="7 8">CBS 142.35</strain>
    </source>
</reference>
<feature type="compositionally biased region" description="Low complexity" evidence="5">
    <location>
        <begin position="224"/>
        <end position="237"/>
    </location>
</feature>
<feature type="region of interest" description="Disordered" evidence="5">
    <location>
        <begin position="203"/>
        <end position="241"/>
    </location>
</feature>
<dbReference type="PROSITE" id="PS51821">
    <property type="entry name" value="VELVET"/>
    <property type="match status" value="1"/>
</dbReference>
<feature type="region of interest" description="Disordered" evidence="5">
    <location>
        <begin position="435"/>
        <end position="461"/>
    </location>
</feature>
<feature type="compositionally biased region" description="Low complexity" evidence="5">
    <location>
        <begin position="440"/>
        <end position="450"/>
    </location>
</feature>
<feature type="compositionally biased region" description="Polar residues" evidence="5">
    <location>
        <begin position="284"/>
        <end position="295"/>
    </location>
</feature>
<evidence type="ECO:0000256" key="3">
    <source>
        <dbReference type="ARBA" id="ARBA00023163"/>
    </source>
</evidence>
<feature type="region of interest" description="Disordered" evidence="5">
    <location>
        <begin position="255"/>
        <end position="295"/>
    </location>
</feature>
<feature type="domain" description="Velvet" evidence="6">
    <location>
        <begin position="31"/>
        <end position="201"/>
    </location>
</feature>
<evidence type="ECO:0000256" key="4">
    <source>
        <dbReference type="ARBA" id="ARBA00023242"/>
    </source>
</evidence>
<dbReference type="OrthoDB" id="5599552at2759"/>
<evidence type="ECO:0000256" key="1">
    <source>
        <dbReference type="ARBA" id="ARBA00004123"/>
    </source>
</evidence>
<organism evidence="7 8">
    <name type="scientific">Circinella minor</name>
    <dbReference type="NCBI Taxonomy" id="1195481"/>
    <lineage>
        <taxon>Eukaryota</taxon>
        <taxon>Fungi</taxon>
        <taxon>Fungi incertae sedis</taxon>
        <taxon>Mucoromycota</taxon>
        <taxon>Mucoromycotina</taxon>
        <taxon>Mucoromycetes</taxon>
        <taxon>Mucorales</taxon>
        <taxon>Lichtheimiaceae</taxon>
        <taxon>Circinella</taxon>
    </lineage>
</organism>
<evidence type="ECO:0000313" key="8">
    <source>
        <dbReference type="Proteomes" id="UP000646827"/>
    </source>
</evidence>
<dbReference type="PANTHER" id="PTHR33572">
    <property type="entry name" value="SPORE DEVELOPMENT REGULATOR VOSA"/>
    <property type="match status" value="1"/>
</dbReference>
<feature type="compositionally biased region" description="Low complexity" evidence="5">
    <location>
        <begin position="270"/>
        <end position="279"/>
    </location>
</feature>
<evidence type="ECO:0000313" key="7">
    <source>
        <dbReference type="EMBL" id="KAG2224036.1"/>
    </source>
</evidence>
<dbReference type="GO" id="GO:0005634">
    <property type="term" value="C:nucleus"/>
    <property type="evidence" value="ECO:0007669"/>
    <property type="project" value="UniProtKB-SubCell"/>
</dbReference>
<dbReference type="Gene3D" id="2.60.40.3960">
    <property type="entry name" value="Velvet domain"/>
    <property type="match status" value="1"/>
</dbReference>
<dbReference type="EMBL" id="JAEPRB010000050">
    <property type="protein sequence ID" value="KAG2224036.1"/>
    <property type="molecule type" value="Genomic_DNA"/>
</dbReference>
<protein>
    <recommendedName>
        <fullName evidence="6">Velvet domain-containing protein</fullName>
    </recommendedName>
</protein>
<dbReference type="InterPro" id="IPR037525">
    <property type="entry name" value="Velvet_dom"/>
</dbReference>
<dbReference type="InterPro" id="IPR038491">
    <property type="entry name" value="Velvet_dom_sf"/>
</dbReference>
<dbReference type="InterPro" id="IPR021740">
    <property type="entry name" value="Velvet"/>
</dbReference>
<keyword evidence="2" id="KW-0805">Transcription regulation</keyword>
<dbReference type="PANTHER" id="PTHR33572:SF18">
    <property type="entry name" value="SPORE DEVELOPMENT REGULATOR VOSA"/>
    <property type="match status" value="1"/>
</dbReference>
<dbReference type="AlphaFoldDB" id="A0A8H7S7E5"/>
<dbReference type="PROSITE" id="PS51257">
    <property type="entry name" value="PROKAR_LIPOPROTEIN"/>
    <property type="match status" value="1"/>
</dbReference>
<evidence type="ECO:0000256" key="5">
    <source>
        <dbReference type="SAM" id="MobiDB-lite"/>
    </source>
</evidence>
<accession>A0A8H7S7E5</accession>
<keyword evidence="8" id="KW-1185">Reference proteome</keyword>
<evidence type="ECO:0000259" key="6">
    <source>
        <dbReference type="PROSITE" id="PS51821"/>
    </source>
</evidence>
<sequence length="461" mass="51861">MVNGTKTATSSNSGTSACTYRFIPSSLSDLPKERNYDIIIRQQPKRAKMSVINERDRRPIEPPPILQMQWVNCSDDEIKKSLQSPFYFLVANIVTDEDPDTLLLPSQEYLSGSTVSSLYRLRDIDNSDGGFFVFGDLAVKKEGKYRLHFSLFEIVEGNIENRKTMLSDTFTVYLPKRFPGPFEATFLSRTFCDQGVKMRIRKEHRLPSVSGRKRKVESIKQSATTTPTTNEQTNTTRTYKRKAAYVDNGQNQDVHFGRWQSSHSSPQPINNDSETNNNNDDPKSTSTVALSPPSRQLSPLEYHFHQSPPRHESGVPFVHQLVNNMHHELVPSSANTQYKNYVEQQHSTYQLPNTIAQQSIPSPPPSSGQHHFSSDLAGYHFDKMGHSNSLHGSLSRQPTPPPILADIEHHPHRYGDRLPPLRSIMGDMVVGPALPPLTPPSSTSSTFAPSRVSIHQLLSSQ</sequence>
<feature type="compositionally biased region" description="Polar residues" evidence="5">
    <location>
        <begin position="255"/>
        <end position="269"/>
    </location>
</feature>
<dbReference type="Proteomes" id="UP000646827">
    <property type="component" value="Unassembled WGS sequence"/>
</dbReference>
<name>A0A8H7S7E5_9FUNG</name>
<dbReference type="Pfam" id="PF11754">
    <property type="entry name" value="Velvet"/>
    <property type="match status" value="2"/>
</dbReference>
<comment type="subcellular location">
    <subcellularLocation>
        <location evidence="1">Nucleus</location>
    </subcellularLocation>
</comment>
<keyword evidence="4" id="KW-0539">Nucleus</keyword>
<gene>
    <name evidence="7" type="ORF">INT45_009622</name>
</gene>
<keyword evidence="3" id="KW-0804">Transcription</keyword>
<evidence type="ECO:0000256" key="2">
    <source>
        <dbReference type="ARBA" id="ARBA00023015"/>
    </source>
</evidence>
<proteinExistence type="predicted"/>